<proteinExistence type="predicted"/>
<dbReference type="EMBL" id="JAAHCF010000706">
    <property type="protein sequence ID" value="KAK8142307.1"/>
    <property type="molecule type" value="Genomic_DNA"/>
</dbReference>
<keyword evidence="3" id="KW-1185">Reference proteome</keyword>
<evidence type="ECO:0000256" key="1">
    <source>
        <dbReference type="SAM" id="SignalP"/>
    </source>
</evidence>
<name>A0AAW0RJE5_9HYPO</name>
<accession>A0AAW0RJE5</accession>
<feature type="signal peptide" evidence="1">
    <location>
        <begin position="1"/>
        <end position="20"/>
    </location>
</feature>
<reference evidence="2 3" key="1">
    <citation type="submission" date="2020-02" db="EMBL/GenBank/DDBJ databases">
        <title>Comparative genomics of the hypocrealean fungal genus Beauvera.</title>
        <authorList>
            <person name="Showalter D.N."/>
            <person name="Bushley K.E."/>
            <person name="Rehner S.A."/>
        </authorList>
    </citation>
    <scope>NUCLEOTIDE SEQUENCE [LARGE SCALE GENOMIC DNA]</scope>
    <source>
        <strain evidence="2 3">ARSEF4384</strain>
    </source>
</reference>
<sequence>MALYFMHWLLQGLLVQTKRAGQFCKRLLHHLHQTAVAQFVRSAPTYMPDHDKIPSTSRTLAA</sequence>
<organism evidence="2 3">
    <name type="scientific">Beauveria asiatica</name>
    <dbReference type="NCBI Taxonomy" id="1069075"/>
    <lineage>
        <taxon>Eukaryota</taxon>
        <taxon>Fungi</taxon>
        <taxon>Dikarya</taxon>
        <taxon>Ascomycota</taxon>
        <taxon>Pezizomycotina</taxon>
        <taxon>Sordariomycetes</taxon>
        <taxon>Hypocreomycetidae</taxon>
        <taxon>Hypocreales</taxon>
        <taxon>Cordycipitaceae</taxon>
        <taxon>Beauveria</taxon>
    </lineage>
</organism>
<evidence type="ECO:0000313" key="3">
    <source>
        <dbReference type="Proteomes" id="UP001397290"/>
    </source>
</evidence>
<dbReference type="AlphaFoldDB" id="A0AAW0RJE5"/>
<evidence type="ECO:0000313" key="2">
    <source>
        <dbReference type="EMBL" id="KAK8142307.1"/>
    </source>
</evidence>
<comment type="caution">
    <text evidence="2">The sequence shown here is derived from an EMBL/GenBank/DDBJ whole genome shotgun (WGS) entry which is preliminary data.</text>
</comment>
<gene>
    <name evidence="2" type="ORF">G3M48_009002</name>
</gene>
<evidence type="ECO:0008006" key="4">
    <source>
        <dbReference type="Google" id="ProtNLM"/>
    </source>
</evidence>
<feature type="chain" id="PRO_5043822095" description="Secreted protein" evidence="1">
    <location>
        <begin position="21"/>
        <end position="62"/>
    </location>
</feature>
<keyword evidence="1" id="KW-0732">Signal</keyword>
<dbReference type="Proteomes" id="UP001397290">
    <property type="component" value="Unassembled WGS sequence"/>
</dbReference>
<protein>
    <recommendedName>
        <fullName evidence="4">Secreted protein</fullName>
    </recommendedName>
</protein>